<accession>A0ABX3P0V0</accession>
<evidence type="ECO:0000256" key="1">
    <source>
        <dbReference type="PROSITE-ProRule" id="PRU00339"/>
    </source>
</evidence>
<dbReference type="PANTHER" id="PTHR10098">
    <property type="entry name" value="RAPSYN-RELATED"/>
    <property type="match status" value="1"/>
</dbReference>
<dbReference type="PROSITE" id="PS50005">
    <property type="entry name" value="TPR"/>
    <property type="match status" value="1"/>
</dbReference>
<dbReference type="InterPro" id="IPR011990">
    <property type="entry name" value="TPR-like_helical_dom_sf"/>
</dbReference>
<keyword evidence="1" id="KW-0802">TPR repeat</keyword>
<keyword evidence="4" id="KW-1185">Reference proteome</keyword>
<dbReference type="Gene3D" id="1.25.40.10">
    <property type="entry name" value="Tetratricopeptide repeat domain"/>
    <property type="match status" value="1"/>
</dbReference>
<dbReference type="InterPro" id="IPR024983">
    <property type="entry name" value="CHAT_dom"/>
</dbReference>
<dbReference type="InterPro" id="IPR019734">
    <property type="entry name" value="TPR_rpt"/>
</dbReference>
<name>A0ABX3P0V0_9BACT</name>
<feature type="domain" description="CHAT" evidence="2">
    <location>
        <begin position="763"/>
        <end position="1064"/>
    </location>
</feature>
<reference evidence="3 4" key="1">
    <citation type="submission" date="2016-04" db="EMBL/GenBank/DDBJ databases">
        <authorList>
            <person name="Chen L."/>
            <person name="Zhuang W."/>
            <person name="Wang G."/>
        </authorList>
    </citation>
    <scope>NUCLEOTIDE SEQUENCE [LARGE SCALE GENOMIC DNA]</scope>
    <source>
        <strain evidence="4">GR20</strain>
    </source>
</reference>
<dbReference type="EMBL" id="LWBO01000004">
    <property type="protein sequence ID" value="OQP52389.1"/>
    <property type="molecule type" value="Genomic_DNA"/>
</dbReference>
<evidence type="ECO:0000259" key="2">
    <source>
        <dbReference type="Pfam" id="PF12770"/>
    </source>
</evidence>
<dbReference type="Proteomes" id="UP000192277">
    <property type="component" value="Unassembled WGS sequence"/>
</dbReference>
<protein>
    <recommendedName>
        <fullName evidence="2">CHAT domain-containing protein</fullName>
    </recommendedName>
</protein>
<dbReference type="Pfam" id="PF12770">
    <property type="entry name" value="CHAT"/>
    <property type="match status" value="1"/>
</dbReference>
<feature type="repeat" description="TPR" evidence="1">
    <location>
        <begin position="172"/>
        <end position="205"/>
    </location>
</feature>
<evidence type="ECO:0000313" key="4">
    <source>
        <dbReference type="Proteomes" id="UP000192277"/>
    </source>
</evidence>
<sequence>MIRISFLLWIMPTVFFLDGLNAQQSGINLTTIEGNLMKFKTNGEVVNYLKSELDKVQQQYGRQSAEYLELKRYYLDQYWQIFQMNVYTNSLLFKEYFPGRREVMELSAKVLGTSSFQYANDIQLYTVYFGLISSPAPTGEEFKSTMALIEKAVKIGKNVTGVSKTDQAGFLSLMYCQKGDIYRKAGGRDSAIAYYRMAIQLREQYPVYDDAFPSMLTLYAQMVSIKDYQEAIDVLEYFKPAIDANYSQQKEKQYHFISQLVSLYITNNNQEDRLWEYLHRAEGLCREVYDTLSVQYVDFLLNTKLQAYKKAGWRAENFQVLLYLANNIFKAKPALLTDSEKFYIEYSLEWYYFYRSSGENELAVEFLKKADAAVRDTMVDENSFNSKKMLYRELAMEYEAQDPQLSLSYHMKGLNLEKKAKERWGEFAVHQYHEIARFYFRYKGAGSLDSASRYCRLALDEFAKVYGVRSFFYENALFTLGTIEYKRSNGSKGYELMRPHVYAQFHDSTFSPPFGGSVFEIYGDVLNDLGKSDSADLFYQHIYIRDPTATFYRLSGTVEKQQNRNLEDLYAQNNHILNEHYKRYKLKGDKMVLKGLADQLFQKNLILAMQLHYNQALTQIKTPIDKEYLTDYQTARRAYDSLLYTASTDQAYIDSVYMILDWKRSLLVENLQANNAHDSNALLDLRMKYTYKRVQTKLKEGECFVDIRLFQRSGNNRYVYTEPTYALVLVDKNSGNKIEYFFVENVADLEQFISTARYDKLSVMLAPFIKRMQGYKKVYVHPDGVFNLLNFYALKDANDKYLLNDKTFMYVNSIGGIAAPVQAGKNKKAVFFGNPVYTKSITSPASHLTNHIFANTGIDNCSPLPYTKIEIERAAEILKAKGWKAGLYSEKKCSEEVLKKEINADIIHIASHGFYLPESETTGQAYVIKDNPYLRSGLVLGDLLVNKTSLNDNILTAYEVMGMDLSSTSLVVLSACETAKGAIKSGQGIYGIQRAFKVAGVKNVLVSVRNVDDKATQLLMEHFYTNVAAGADYVSALKNAQLEMLKHPLFNAPEYWSHFILIGE</sequence>
<proteinExistence type="predicted"/>
<dbReference type="RefSeq" id="WP_014220443.1">
    <property type="nucleotide sequence ID" value="NZ_LWBO01000004.1"/>
</dbReference>
<evidence type="ECO:0000313" key="3">
    <source>
        <dbReference type="EMBL" id="OQP52389.1"/>
    </source>
</evidence>
<comment type="caution">
    <text evidence="3">The sequence shown here is derived from an EMBL/GenBank/DDBJ whole genome shotgun (WGS) entry which is preliminary data.</text>
</comment>
<dbReference type="SUPFAM" id="SSF48452">
    <property type="entry name" value="TPR-like"/>
    <property type="match status" value="1"/>
</dbReference>
<gene>
    <name evidence="3" type="ORF">A4D02_24690</name>
</gene>
<dbReference type="PANTHER" id="PTHR10098:SF108">
    <property type="entry name" value="TETRATRICOPEPTIDE REPEAT PROTEIN 28"/>
    <property type="match status" value="1"/>
</dbReference>
<organism evidence="3 4">
    <name type="scientific">Niastella koreensis</name>
    <dbReference type="NCBI Taxonomy" id="354356"/>
    <lineage>
        <taxon>Bacteria</taxon>
        <taxon>Pseudomonadati</taxon>
        <taxon>Bacteroidota</taxon>
        <taxon>Chitinophagia</taxon>
        <taxon>Chitinophagales</taxon>
        <taxon>Chitinophagaceae</taxon>
        <taxon>Niastella</taxon>
    </lineage>
</organism>